<dbReference type="RefSeq" id="WP_052790876.1">
    <property type="nucleotide sequence ID" value="NZ_AVQC01000027.1"/>
</dbReference>
<dbReference type="InterPro" id="IPR010359">
    <property type="entry name" value="IrrE_HExxH"/>
</dbReference>
<organism evidence="2 3">
    <name type="scientific">Bifidobacterium breve MCC 1114</name>
    <dbReference type="NCBI Taxonomy" id="1365964"/>
    <lineage>
        <taxon>Bacteria</taxon>
        <taxon>Bacillati</taxon>
        <taxon>Actinomycetota</taxon>
        <taxon>Actinomycetes</taxon>
        <taxon>Bifidobacteriales</taxon>
        <taxon>Bifidobacteriaceae</taxon>
        <taxon>Bifidobacterium</taxon>
    </lineage>
</organism>
<proteinExistence type="predicted"/>
<accession>A0A0L7CS85</accession>
<evidence type="ECO:0000313" key="2">
    <source>
        <dbReference type="EMBL" id="KOA62595.1"/>
    </source>
</evidence>
<reference evidence="2 3" key="1">
    <citation type="journal article" date="2015" name="Int J Genomics">
        <title>Comparative Genomics Revealed Genetic Diversity and Species/Strain-Level Differences in Carbohydrate Metabolism of Three Probiotic Bifidobacterial Species.</title>
        <authorList>
            <person name="Odamaki T."/>
            <person name="Horigome A."/>
            <person name="Sugahara H."/>
            <person name="Hashikura N."/>
            <person name="Minami J."/>
            <person name="Xiao J.Z."/>
            <person name="Abe F."/>
        </authorList>
    </citation>
    <scope>NUCLEOTIDE SEQUENCE [LARGE SCALE GENOMIC DNA]</scope>
    <source>
        <strain evidence="2 3">MCC 1114</strain>
    </source>
</reference>
<dbReference type="PATRIC" id="fig|1365964.3.peg.2183"/>
<comment type="caution">
    <text evidence="2">The sequence shown here is derived from an EMBL/GenBank/DDBJ whole genome shotgun (WGS) entry which is preliminary data.</text>
</comment>
<dbReference type="Proteomes" id="UP000036802">
    <property type="component" value="Unassembled WGS sequence"/>
</dbReference>
<dbReference type="Pfam" id="PF06114">
    <property type="entry name" value="Peptidase_M78"/>
    <property type="match status" value="1"/>
</dbReference>
<protein>
    <recommendedName>
        <fullName evidence="1">IrrE N-terminal-like domain-containing protein</fullName>
    </recommendedName>
</protein>
<gene>
    <name evidence="2" type="ORF">BBM1114_10785</name>
</gene>
<sequence length="128" mass="14611">MSEDALEYIALQWASRIRDRPLPDGLEGVYDVERNEIILSDRLSSIQRRCVLAHEISHAKHHDVGCKADAYTEQRADAEAARMLISQADYITAEILYGNDECAIARELNVMPWIIQAYKNWLHDSVAL</sequence>
<evidence type="ECO:0000313" key="3">
    <source>
        <dbReference type="Proteomes" id="UP000036802"/>
    </source>
</evidence>
<dbReference type="AlphaFoldDB" id="A0A0L7CS85"/>
<feature type="domain" description="IrrE N-terminal-like" evidence="1">
    <location>
        <begin position="29"/>
        <end position="110"/>
    </location>
</feature>
<dbReference type="Gene3D" id="1.10.10.2910">
    <property type="match status" value="1"/>
</dbReference>
<dbReference type="EMBL" id="AVQC01000027">
    <property type="protein sequence ID" value="KOA62595.1"/>
    <property type="molecule type" value="Genomic_DNA"/>
</dbReference>
<name>A0A0L7CS85_BIFBR</name>
<evidence type="ECO:0000259" key="1">
    <source>
        <dbReference type="Pfam" id="PF06114"/>
    </source>
</evidence>